<dbReference type="AlphaFoldDB" id="F9WL64"/>
<evidence type="ECO:0000313" key="2">
    <source>
        <dbReference type="EMBL" id="CCD18251.1"/>
    </source>
</evidence>
<feature type="region of interest" description="Disordered" evidence="1">
    <location>
        <begin position="1"/>
        <end position="22"/>
    </location>
</feature>
<reference evidence="2 3" key="1">
    <citation type="journal article" date="2012" name="Proc. Natl. Acad. Sci. U.S.A.">
        <title>Antigenic diversity is generated by distinct evolutionary mechanisms in African trypanosome species.</title>
        <authorList>
            <person name="Jackson A.P."/>
            <person name="Berry A."/>
            <person name="Aslett M."/>
            <person name="Allison H.C."/>
            <person name="Burton P."/>
            <person name="Vavrova-Anderson J."/>
            <person name="Brown R."/>
            <person name="Browne H."/>
            <person name="Corton N."/>
            <person name="Hauser H."/>
            <person name="Gamble J."/>
            <person name="Gilderthorp R."/>
            <person name="Marcello L."/>
            <person name="McQuillan J."/>
            <person name="Otto T.D."/>
            <person name="Quail M.A."/>
            <person name="Sanders M.J."/>
            <person name="van Tonder A."/>
            <person name="Ginger M.L."/>
            <person name="Field M.C."/>
            <person name="Barry J.D."/>
            <person name="Hertz-Fowler C."/>
            <person name="Berriman M."/>
        </authorList>
    </citation>
    <scope>NUCLEOTIDE SEQUENCE</scope>
    <source>
        <strain evidence="2 3">Y486</strain>
    </source>
</reference>
<sequence>MLRSCRVPRRPPSVRSLLPQNRSVRTQSAVRCLSKSYNPVRRGQLAQAQVCVFPLRPLKTGSCLVSCRSARTFSWRSLPRPRSRCTGKHSRKNAGLQLLGNSCGLSCVHRAKPSGVPRIARLLSHMPPPALFSHVSHTRRAAFPSSHVAITPPHSPKVCPHLLLLRSAVNRLACLSALLCVPKQRRPSTSSFVKTRRASSCLVFGCVSYFLPALSRIRSSHIFPSPSHNPSFPFPLRRRLPCPTCLCRFAFIPATCANRVRVPTIAAPHLTAVC</sequence>
<organism evidence="2 3">
    <name type="scientific">Trypanosoma vivax (strain Y486)</name>
    <dbReference type="NCBI Taxonomy" id="1055687"/>
    <lineage>
        <taxon>Eukaryota</taxon>
        <taxon>Discoba</taxon>
        <taxon>Euglenozoa</taxon>
        <taxon>Kinetoplastea</taxon>
        <taxon>Metakinetoplastina</taxon>
        <taxon>Trypanosomatida</taxon>
        <taxon>Trypanosomatidae</taxon>
        <taxon>Trypanosoma</taxon>
        <taxon>Duttonella</taxon>
    </lineage>
</organism>
<evidence type="ECO:0000313" key="3">
    <source>
        <dbReference type="Proteomes" id="UP000009027"/>
    </source>
</evidence>
<dbReference type="Proteomes" id="UP000009027">
    <property type="component" value="Unassembled WGS sequence"/>
</dbReference>
<dbReference type="VEuPathDB" id="TriTrypDB:TvY486_0009110"/>
<keyword evidence="3" id="KW-1185">Reference proteome</keyword>
<dbReference type="EMBL" id="CAEX01000726">
    <property type="protein sequence ID" value="CCD18251.1"/>
    <property type="molecule type" value="Genomic_DNA"/>
</dbReference>
<name>F9WL64_TRYVY</name>
<proteinExistence type="predicted"/>
<protein>
    <submittedName>
        <fullName evidence="2">Uncharacterized protein</fullName>
    </submittedName>
</protein>
<accession>F9WL64</accession>
<evidence type="ECO:0000256" key="1">
    <source>
        <dbReference type="SAM" id="MobiDB-lite"/>
    </source>
</evidence>
<gene>
    <name evidence="2" type="ORF">TvY486_0009110</name>
</gene>